<keyword evidence="2" id="KW-1185">Reference proteome</keyword>
<organism evidence="1 2">
    <name type="scientific">Abeliophyllum distichum</name>
    <dbReference type="NCBI Taxonomy" id="126358"/>
    <lineage>
        <taxon>Eukaryota</taxon>
        <taxon>Viridiplantae</taxon>
        <taxon>Streptophyta</taxon>
        <taxon>Embryophyta</taxon>
        <taxon>Tracheophyta</taxon>
        <taxon>Spermatophyta</taxon>
        <taxon>Magnoliopsida</taxon>
        <taxon>eudicotyledons</taxon>
        <taxon>Gunneridae</taxon>
        <taxon>Pentapetalae</taxon>
        <taxon>asterids</taxon>
        <taxon>lamiids</taxon>
        <taxon>Lamiales</taxon>
        <taxon>Oleaceae</taxon>
        <taxon>Forsythieae</taxon>
        <taxon>Abeliophyllum</taxon>
    </lineage>
</organism>
<dbReference type="Proteomes" id="UP001604336">
    <property type="component" value="Unassembled WGS sequence"/>
</dbReference>
<comment type="caution">
    <text evidence="1">The sequence shown here is derived from an EMBL/GenBank/DDBJ whole genome shotgun (WGS) entry which is preliminary data.</text>
</comment>
<accession>A0ABD1PRE2</accession>
<dbReference type="EMBL" id="JBFOLK010000013">
    <property type="protein sequence ID" value="KAL2466483.1"/>
    <property type="molecule type" value="Genomic_DNA"/>
</dbReference>
<name>A0ABD1PRE2_9LAMI</name>
<protein>
    <recommendedName>
        <fullName evidence="3">Retrotransposon gag domain-containing protein</fullName>
    </recommendedName>
</protein>
<gene>
    <name evidence="1" type="ORF">Adt_42334</name>
</gene>
<sequence length="124" mass="14711">MKLQGYFLAVKCRNFHTTFVSDVNYEELTTTEAGIYKCLYQQWTTAVDVTQLHDTRQKEDQSVKSYLKRFIKVINKIENITNDKAPDALITRLCIRTPFWRGVQNRDLKTYRPHSVRNSLRKNH</sequence>
<evidence type="ECO:0008006" key="3">
    <source>
        <dbReference type="Google" id="ProtNLM"/>
    </source>
</evidence>
<evidence type="ECO:0000313" key="2">
    <source>
        <dbReference type="Proteomes" id="UP001604336"/>
    </source>
</evidence>
<reference evidence="2" key="1">
    <citation type="submission" date="2024-07" db="EMBL/GenBank/DDBJ databases">
        <title>Two chromosome-level genome assemblies of Korean endemic species Abeliophyllum distichum and Forsythia ovata (Oleaceae).</title>
        <authorList>
            <person name="Jang H."/>
        </authorList>
    </citation>
    <scope>NUCLEOTIDE SEQUENCE [LARGE SCALE GENOMIC DNA]</scope>
</reference>
<dbReference type="AlphaFoldDB" id="A0ABD1PRE2"/>
<evidence type="ECO:0000313" key="1">
    <source>
        <dbReference type="EMBL" id="KAL2466483.1"/>
    </source>
</evidence>
<proteinExistence type="predicted"/>